<keyword evidence="3" id="KW-1185">Reference proteome</keyword>
<name>A0AA96G7R4_9BACT</name>
<reference evidence="2 3" key="1">
    <citation type="submission" date="2023-01" db="EMBL/GenBank/DDBJ databases">
        <title>Cultivation and genomic characterization of new, ubiquitous marine nitrite-oxidizing bacteria from the Nitrospirales.</title>
        <authorList>
            <person name="Mueller A.J."/>
            <person name="Daebeler A."/>
            <person name="Herbold C.W."/>
            <person name="Kirkegaard R.H."/>
            <person name="Daims H."/>
        </authorList>
    </citation>
    <scope>NUCLEOTIDE SEQUENCE [LARGE SCALE GENOMIC DNA]</scope>
    <source>
        <strain evidence="2 3">VA</strain>
    </source>
</reference>
<dbReference type="KEGG" id="nall:PP769_10305"/>
<dbReference type="PANTHER" id="PTHR36440:SF1">
    <property type="entry name" value="PUTATIVE (AFU_ORTHOLOGUE AFUA_8G07350)-RELATED"/>
    <property type="match status" value="1"/>
</dbReference>
<evidence type="ECO:0000313" key="3">
    <source>
        <dbReference type="Proteomes" id="UP001302719"/>
    </source>
</evidence>
<dbReference type="Proteomes" id="UP001302719">
    <property type="component" value="Chromosome"/>
</dbReference>
<dbReference type="PANTHER" id="PTHR36440">
    <property type="entry name" value="PUTATIVE (AFU_ORTHOLOGUE AFUA_8G07350)-RELATED"/>
    <property type="match status" value="1"/>
</dbReference>
<evidence type="ECO:0000259" key="1">
    <source>
        <dbReference type="Pfam" id="PF07883"/>
    </source>
</evidence>
<dbReference type="InterPro" id="IPR014710">
    <property type="entry name" value="RmlC-like_jellyroll"/>
</dbReference>
<organism evidence="2 3">
    <name type="scientific">Candidatus Nitrospira allomarina</name>
    <dbReference type="NCBI Taxonomy" id="3020900"/>
    <lineage>
        <taxon>Bacteria</taxon>
        <taxon>Pseudomonadati</taxon>
        <taxon>Nitrospirota</taxon>
        <taxon>Nitrospiria</taxon>
        <taxon>Nitrospirales</taxon>
        <taxon>Nitrospiraceae</taxon>
        <taxon>Nitrospira</taxon>
    </lineage>
</organism>
<accession>A0AA96G7R4</accession>
<dbReference type="RefSeq" id="WP_312639964.1">
    <property type="nucleotide sequence ID" value="NZ_CP116967.1"/>
</dbReference>
<dbReference type="InterPro" id="IPR011051">
    <property type="entry name" value="RmlC_Cupin_sf"/>
</dbReference>
<evidence type="ECO:0000313" key="2">
    <source>
        <dbReference type="EMBL" id="WNM56376.1"/>
    </source>
</evidence>
<dbReference type="Pfam" id="PF07883">
    <property type="entry name" value="Cupin_2"/>
    <property type="match status" value="1"/>
</dbReference>
<dbReference type="EMBL" id="CP116967">
    <property type="protein sequence ID" value="WNM56376.1"/>
    <property type="molecule type" value="Genomic_DNA"/>
</dbReference>
<dbReference type="Gene3D" id="2.60.120.10">
    <property type="entry name" value="Jelly Rolls"/>
    <property type="match status" value="1"/>
</dbReference>
<dbReference type="InterPro" id="IPR053146">
    <property type="entry name" value="QDO-like"/>
</dbReference>
<protein>
    <submittedName>
        <fullName evidence="2">Cupin domain-containing protein</fullName>
    </submittedName>
</protein>
<dbReference type="InterPro" id="IPR013096">
    <property type="entry name" value="Cupin_2"/>
</dbReference>
<gene>
    <name evidence="2" type="ORF">PP769_10305</name>
</gene>
<proteinExistence type="predicted"/>
<dbReference type="SUPFAM" id="SSF51182">
    <property type="entry name" value="RmlC-like cupins"/>
    <property type="match status" value="1"/>
</dbReference>
<dbReference type="AlphaFoldDB" id="A0AA96G7R4"/>
<feature type="domain" description="Cupin type-2" evidence="1">
    <location>
        <begin position="48"/>
        <end position="95"/>
    </location>
</feature>
<sequence length="151" mass="16264">MKPQPFIVSPDNYAPALNVIGTKVTVLASNDATQGYEITLQQGDEGMGPPLHSHAWDESFYVLKGQIEFSYDDKTVMCLPGTLVHVPAGTVHGFRYGPGGGEMFELTGQGSMATRMFTAFNNEIPPGPPDIPKVLEVLKENGVTVANQVEV</sequence>